<evidence type="ECO:0000256" key="2">
    <source>
        <dbReference type="ARBA" id="ARBA00022741"/>
    </source>
</evidence>
<dbReference type="STRING" id="1471761.B0W44_06390"/>
<dbReference type="Pfam" id="PF00437">
    <property type="entry name" value="T2SSE"/>
    <property type="match status" value="1"/>
</dbReference>
<dbReference type="InterPro" id="IPR003593">
    <property type="entry name" value="AAA+_ATPase"/>
</dbReference>
<dbReference type="EMBL" id="CP019699">
    <property type="protein sequence ID" value="AQS55468.1"/>
    <property type="molecule type" value="Genomic_DNA"/>
</dbReference>
<accession>A0A1U9K613</accession>
<evidence type="ECO:0000256" key="3">
    <source>
        <dbReference type="ARBA" id="ARBA00022840"/>
    </source>
</evidence>
<reference evidence="5 6" key="1">
    <citation type="journal article" date="2015" name="Int. J. Syst. Evol. Microbiol.">
        <title>Novibacillus thermophilus gen. nov., sp. nov., a Gram-staining-negative and moderately thermophilic member of the family Thermoactinomycetaceae.</title>
        <authorList>
            <person name="Yang G."/>
            <person name="Chen J."/>
            <person name="Zhou S."/>
        </authorList>
    </citation>
    <scope>NUCLEOTIDE SEQUENCE [LARGE SCALE GENOMIC DNA]</scope>
    <source>
        <strain evidence="5 6">SG-1</strain>
    </source>
</reference>
<dbReference type="AlphaFoldDB" id="A0A1U9K613"/>
<dbReference type="Proteomes" id="UP000188603">
    <property type="component" value="Chromosome"/>
</dbReference>
<dbReference type="CDD" id="cd01129">
    <property type="entry name" value="PulE-GspE-like"/>
    <property type="match status" value="1"/>
</dbReference>
<name>A0A1U9K613_9BACL</name>
<dbReference type="Gene3D" id="3.30.450.90">
    <property type="match status" value="1"/>
</dbReference>
<sequence length="358" mass="39769">MSWATFVPNMLDEAVEARASDIHIEPGKKHVRIRFRIDGTLRLYRLLPMARCASLLSQLKIMADMDIGEKRLPQDGGFSRENIEIRAATIPTLYGEKMVLRLLQPYNPFSRVEELGMDEGQLAQVQKWIVQPSGLLLVTGPTGSGKTTTLYTILRELNTTERNIVTLEDPVEIRLDGVNQVQIDEKTGLTFARGLRSILRLDPDVVMIGEIRDRETVEIAVRTALTGHLVMTSLHTADAASAMTRLMDMGVPPYLVASSVTGVIAQRLVRKICSHCTGEGEGCPRCGGSGYYGRVAAFEVLSVDEELQELVVQYPSANQIRHHVLQRGMVPLREHLVSLMSAGETSRLELQRVVNIDV</sequence>
<evidence type="ECO:0000259" key="4">
    <source>
        <dbReference type="PROSITE" id="PS00662"/>
    </source>
</evidence>
<dbReference type="OrthoDB" id="9808272at2"/>
<gene>
    <name evidence="5" type="ORF">B0W44_06390</name>
</gene>
<evidence type="ECO:0000313" key="6">
    <source>
        <dbReference type="Proteomes" id="UP000188603"/>
    </source>
</evidence>
<protein>
    <recommendedName>
        <fullName evidence="4">Bacterial type II secretion system protein E domain-containing protein</fullName>
    </recommendedName>
</protein>
<evidence type="ECO:0000313" key="5">
    <source>
        <dbReference type="EMBL" id="AQS55468.1"/>
    </source>
</evidence>
<keyword evidence="3" id="KW-0067">ATP-binding</keyword>
<dbReference type="InterPro" id="IPR001482">
    <property type="entry name" value="T2SS/T4SS_dom"/>
</dbReference>
<evidence type="ECO:0000256" key="1">
    <source>
        <dbReference type="ARBA" id="ARBA00006611"/>
    </source>
</evidence>
<organism evidence="5 6">
    <name type="scientific">Novibacillus thermophilus</name>
    <dbReference type="NCBI Taxonomy" id="1471761"/>
    <lineage>
        <taxon>Bacteria</taxon>
        <taxon>Bacillati</taxon>
        <taxon>Bacillota</taxon>
        <taxon>Bacilli</taxon>
        <taxon>Bacillales</taxon>
        <taxon>Thermoactinomycetaceae</taxon>
        <taxon>Novibacillus</taxon>
    </lineage>
</organism>
<dbReference type="GO" id="GO:0005886">
    <property type="term" value="C:plasma membrane"/>
    <property type="evidence" value="ECO:0007669"/>
    <property type="project" value="TreeGrafter"/>
</dbReference>
<dbReference type="SUPFAM" id="SSF52540">
    <property type="entry name" value="P-loop containing nucleoside triphosphate hydrolases"/>
    <property type="match status" value="1"/>
</dbReference>
<dbReference type="PROSITE" id="PS00662">
    <property type="entry name" value="T2SP_E"/>
    <property type="match status" value="1"/>
</dbReference>
<dbReference type="RefSeq" id="WP_077719325.1">
    <property type="nucleotide sequence ID" value="NZ_CP019699.1"/>
</dbReference>
<dbReference type="SMART" id="SM00382">
    <property type="entry name" value="AAA"/>
    <property type="match status" value="1"/>
</dbReference>
<dbReference type="Gene3D" id="3.40.50.300">
    <property type="entry name" value="P-loop containing nucleotide triphosphate hydrolases"/>
    <property type="match status" value="1"/>
</dbReference>
<keyword evidence="2" id="KW-0547">Nucleotide-binding</keyword>
<dbReference type="InterPro" id="IPR027417">
    <property type="entry name" value="P-loop_NTPase"/>
</dbReference>
<dbReference type="PANTHER" id="PTHR30258:SF2">
    <property type="entry name" value="COMG OPERON PROTEIN 1"/>
    <property type="match status" value="1"/>
</dbReference>
<dbReference type="GO" id="GO:0005524">
    <property type="term" value="F:ATP binding"/>
    <property type="evidence" value="ECO:0007669"/>
    <property type="project" value="UniProtKB-KW"/>
</dbReference>
<dbReference type="KEGG" id="ntr:B0W44_06390"/>
<proteinExistence type="inferred from homology"/>
<keyword evidence="6" id="KW-1185">Reference proteome</keyword>
<comment type="similarity">
    <text evidence="1">Belongs to the GSP E family.</text>
</comment>
<dbReference type="GO" id="GO:0016887">
    <property type="term" value="F:ATP hydrolysis activity"/>
    <property type="evidence" value="ECO:0007669"/>
    <property type="project" value="TreeGrafter"/>
</dbReference>
<dbReference type="PANTHER" id="PTHR30258">
    <property type="entry name" value="TYPE II SECRETION SYSTEM PROTEIN GSPE-RELATED"/>
    <property type="match status" value="1"/>
</dbReference>
<feature type="domain" description="Bacterial type II secretion system protein E" evidence="4">
    <location>
        <begin position="199"/>
        <end position="213"/>
    </location>
</feature>